<dbReference type="HOGENOM" id="CLU_891967_0_0_1"/>
<gene>
    <name evidence="1" type="ORF">EV44_g5487</name>
</gene>
<dbReference type="Gene3D" id="2.40.70.10">
    <property type="entry name" value="Acid Proteases"/>
    <property type="match status" value="1"/>
</dbReference>
<dbReference type="OMA" id="GISREHN"/>
<dbReference type="Proteomes" id="UP000030854">
    <property type="component" value="Unassembled WGS sequence"/>
</dbReference>
<sequence length="312" mass="35088">MRPEFNTGTQENNVDYNDFTNIYPSTKNVKRKVNGRLRTIVGREDKGPLDYKKLLDNTMVTMSMMELYQASPDFAKCSRKYSTRINEKRVKKGKIATSVAEEEEEILLAEATSSSAGMRNFSDPTQSRFEESYPMNCNSVTSNQFPQVNLISNVTLKTTARKDRAFRVPGEVLLSRDGRPGRIYLNNSMVCADQGSDLVLISPQLVRILRLEKNTLSSPQNQVITMGTADGASHRITEWVSFVFVSGGITRHVHAFVRPDKGMTNDLFLLLGLPWLHSVKAVINIVKSQIRIGDKRLGEKRTTLQGPTFECS</sequence>
<dbReference type="InterPro" id="IPR021109">
    <property type="entry name" value="Peptidase_aspartic_dom_sf"/>
</dbReference>
<dbReference type="EMBL" id="JNVN01003291">
    <property type="protein sequence ID" value="KHJ31068.1"/>
    <property type="molecule type" value="Genomic_DNA"/>
</dbReference>
<protein>
    <submittedName>
        <fullName evidence="1">Uncharacterized protein</fullName>
    </submittedName>
</protein>
<evidence type="ECO:0000313" key="1">
    <source>
        <dbReference type="EMBL" id="KHJ31068.1"/>
    </source>
</evidence>
<reference evidence="1 2" key="1">
    <citation type="journal article" date="2014" name="BMC Genomics">
        <title>Adaptive genomic structural variation in the grape powdery mildew pathogen, Erysiphe necator.</title>
        <authorList>
            <person name="Jones L."/>
            <person name="Riaz S."/>
            <person name="Morales-Cruz A."/>
            <person name="Amrine K.C."/>
            <person name="McGuire B."/>
            <person name="Gubler W.D."/>
            <person name="Walker M.A."/>
            <person name="Cantu D."/>
        </authorList>
    </citation>
    <scope>NUCLEOTIDE SEQUENCE [LARGE SCALE GENOMIC DNA]</scope>
    <source>
        <strain evidence="2">c</strain>
    </source>
</reference>
<proteinExistence type="predicted"/>
<comment type="caution">
    <text evidence="1">The sequence shown here is derived from an EMBL/GenBank/DDBJ whole genome shotgun (WGS) entry which is preliminary data.</text>
</comment>
<keyword evidence="2" id="KW-1185">Reference proteome</keyword>
<dbReference type="AlphaFoldDB" id="A0A0B1NYL1"/>
<accession>A0A0B1NYL1</accession>
<dbReference type="STRING" id="52586.A0A0B1NYL1"/>
<name>A0A0B1NYL1_UNCNE</name>
<organism evidence="1 2">
    <name type="scientific">Uncinula necator</name>
    <name type="common">Grape powdery mildew</name>
    <dbReference type="NCBI Taxonomy" id="52586"/>
    <lineage>
        <taxon>Eukaryota</taxon>
        <taxon>Fungi</taxon>
        <taxon>Dikarya</taxon>
        <taxon>Ascomycota</taxon>
        <taxon>Pezizomycotina</taxon>
        <taxon>Leotiomycetes</taxon>
        <taxon>Erysiphales</taxon>
        <taxon>Erysiphaceae</taxon>
        <taxon>Erysiphe</taxon>
    </lineage>
</organism>
<evidence type="ECO:0000313" key="2">
    <source>
        <dbReference type="Proteomes" id="UP000030854"/>
    </source>
</evidence>
<dbReference type="OrthoDB" id="3598256at2759"/>